<evidence type="ECO:0000313" key="7">
    <source>
        <dbReference type="EMBL" id="MCU5784832.1"/>
    </source>
</evidence>
<comment type="caution">
    <text evidence="7">The sequence shown here is derived from an EMBL/GenBank/DDBJ whole genome shotgun (WGS) entry which is preliminary data.</text>
</comment>
<dbReference type="Gene3D" id="1.10.443.10">
    <property type="entry name" value="Intergrase catalytic core"/>
    <property type="match status" value="1"/>
</dbReference>
<gene>
    <name evidence="7" type="ORF">MA04_04132</name>
</gene>
<dbReference type="InterPro" id="IPR050090">
    <property type="entry name" value="Tyrosine_recombinase_XerCD"/>
</dbReference>
<dbReference type="RefSeq" id="WP_262462642.1">
    <property type="nucleotide sequence ID" value="NZ_ARXS01000042.1"/>
</dbReference>
<keyword evidence="8" id="KW-1185">Reference proteome</keyword>
<accession>A0ABT2R4X2</accession>
<dbReference type="Proteomes" id="UP001064106">
    <property type="component" value="Unassembled WGS sequence"/>
</dbReference>
<feature type="domain" description="Core-binding (CB)" evidence="6">
    <location>
        <begin position="56"/>
        <end position="135"/>
    </location>
</feature>
<proteinExistence type="predicted"/>
<dbReference type="InterPro" id="IPR044068">
    <property type="entry name" value="CB"/>
</dbReference>
<evidence type="ECO:0000256" key="2">
    <source>
        <dbReference type="ARBA" id="ARBA00023125"/>
    </source>
</evidence>
<evidence type="ECO:0000256" key="3">
    <source>
        <dbReference type="ARBA" id="ARBA00023172"/>
    </source>
</evidence>
<keyword evidence="1" id="KW-0229">DNA integration</keyword>
<dbReference type="InterPro" id="IPR002104">
    <property type="entry name" value="Integrase_catalytic"/>
</dbReference>
<feature type="domain" description="Tyr recombinase" evidence="5">
    <location>
        <begin position="157"/>
        <end position="319"/>
    </location>
</feature>
<dbReference type="EMBL" id="ARXS01000042">
    <property type="protein sequence ID" value="MCU5784832.1"/>
    <property type="molecule type" value="Genomic_DNA"/>
</dbReference>
<name>A0ABT2R4X2_9GAMM</name>
<keyword evidence="2 4" id="KW-0238">DNA-binding</keyword>
<dbReference type="SUPFAM" id="SSF56349">
    <property type="entry name" value="DNA breaking-rejoining enzymes"/>
    <property type="match status" value="1"/>
</dbReference>
<evidence type="ECO:0000259" key="6">
    <source>
        <dbReference type="PROSITE" id="PS51900"/>
    </source>
</evidence>
<dbReference type="PANTHER" id="PTHR30349:SF93">
    <property type="entry name" value="FELS-2 PROPHAGE PROTEIN"/>
    <property type="match status" value="1"/>
</dbReference>
<dbReference type="PANTHER" id="PTHR30349">
    <property type="entry name" value="PHAGE INTEGRASE-RELATED"/>
    <property type="match status" value="1"/>
</dbReference>
<dbReference type="InterPro" id="IPR057084">
    <property type="entry name" value="Int_N"/>
</dbReference>
<evidence type="ECO:0000256" key="1">
    <source>
        <dbReference type="ARBA" id="ARBA00022908"/>
    </source>
</evidence>
<dbReference type="InterPro" id="IPR011010">
    <property type="entry name" value="DNA_brk_join_enz"/>
</dbReference>
<evidence type="ECO:0000256" key="4">
    <source>
        <dbReference type="PROSITE-ProRule" id="PRU01248"/>
    </source>
</evidence>
<protein>
    <submittedName>
        <fullName evidence="7">Phage integrase family protein</fullName>
    </submittedName>
</protein>
<dbReference type="Pfam" id="PF24624">
    <property type="entry name" value="Int_N"/>
    <property type="match status" value="1"/>
</dbReference>
<sequence>MIKQLPDGRWLVDIEPVKGIRYRKRFSTKAEARRFEAVRRSQHAQGDWKEKPKDKRRLVELMQRWYDLHGHTLSDGDRRLAILKIHAIEIGNPVARKLNAQQYLLARGKLLKAGKSGKTLNNRLGYIKAVFNTLIQLHDVQFPNPLVGVKPLKLQERPVSYLTKEQVKGFLEHIKATSDNPHLFPIVKICLSTGARWSEAVNLERGHIRNGTVQFVNTKSKRVRTVPISKVLEQELNTHLDHHGRFINCMLSFRKALSSSGIKLPKGQATHVLRHTFASHFVMNGGNILVLQKILGHSTLNMTMRYAHLAPDHLREATELNPLSTLS</sequence>
<organism evidence="7 8">
    <name type="scientific">Alloalcanivorax balearicus MACL04</name>
    <dbReference type="NCBI Taxonomy" id="1177182"/>
    <lineage>
        <taxon>Bacteria</taxon>
        <taxon>Pseudomonadati</taxon>
        <taxon>Pseudomonadota</taxon>
        <taxon>Gammaproteobacteria</taxon>
        <taxon>Oceanospirillales</taxon>
        <taxon>Alcanivoracaceae</taxon>
        <taxon>Alloalcanivorax</taxon>
    </lineage>
</organism>
<evidence type="ECO:0000259" key="5">
    <source>
        <dbReference type="PROSITE" id="PS51898"/>
    </source>
</evidence>
<evidence type="ECO:0000313" key="8">
    <source>
        <dbReference type="Proteomes" id="UP001064106"/>
    </source>
</evidence>
<dbReference type="CDD" id="cd00796">
    <property type="entry name" value="INT_Rci_Hp1_C"/>
    <property type="match status" value="1"/>
</dbReference>
<dbReference type="PROSITE" id="PS51900">
    <property type="entry name" value="CB"/>
    <property type="match status" value="1"/>
</dbReference>
<reference evidence="7" key="1">
    <citation type="submission" date="2012-09" db="EMBL/GenBank/DDBJ databases">
        <title>Genome Sequence of alkane-degrading Bacterium Alcanivorax balearicus MACL04.</title>
        <authorList>
            <person name="Lai Q."/>
            <person name="Shao Z."/>
        </authorList>
    </citation>
    <scope>NUCLEOTIDE SEQUENCE</scope>
    <source>
        <strain evidence="7">MACL04</strain>
    </source>
</reference>
<dbReference type="InterPro" id="IPR013762">
    <property type="entry name" value="Integrase-like_cat_sf"/>
</dbReference>
<dbReference type="Pfam" id="PF00589">
    <property type="entry name" value="Phage_integrase"/>
    <property type="match status" value="1"/>
</dbReference>
<keyword evidence="3" id="KW-0233">DNA recombination</keyword>
<dbReference type="PROSITE" id="PS51898">
    <property type="entry name" value="TYR_RECOMBINASE"/>
    <property type="match status" value="1"/>
</dbReference>